<evidence type="ECO:0000313" key="2">
    <source>
        <dbReference type="EMBL" id="GFD24249.1"/>
    </source>
</evidence>
<feature type="region of interest" description="Disordered" evidence="1">
    <location>
        <begin position="32"/>
        <end position="87"/>
    </location>
</feature>
<sequence length="128" mass="13996">MPNTRSRASMTHEEVKELIACRVAEEMEAHEVARNLEALNENEEEQEGENGGNENGGNGGNGNGDNGENGNEGNGNEGNGNHGMNYGEQCFDLVELPQESVDAAYAMKWAELMKLMTEVYCPRNEVAF</sequence>
<protein>
    <recommendedName>
        <fullName evidence="3">Reverse transcriptase domain-containing protein</fullName>
    </recommendedName>
</protein>
<evidence type="ECO:0000256" key="1">
    <source>
        <dbReference type="SAM" id="MobiDB-lite"/>
    </source>
</evidence>
<organism evidence="2">
    <name type="scientific">Tanacetum cinerariifolium</name>
    <name type="common">Dalmatian daisy</name>
    <name type="synonym">Chrysanthemum cinerariifolium</name>
    <dbReference type="NCBI Taxonomy" id="118510"/>
    <lineage>
        <taxon>Eukaryota</taxon>
        <taxon>Viridiplantae</taxon>
        <taxon>Streptophyta</taxon>
        <taxon>Embryophyta</taxon>
        <taxon>Tracheophyta</taxon>
        <taxon>Spermatophyta</taxon>
        <taxon>Magnoliopsida</taxon>
        <taxon>eudicotyledons</taxon>
        <taxon>Gunneridae</taxon>
        <taxon>Pentapetalae</taxon>
        <taxon>asterids</taxon>
        <taxon>campanulids</taxon>
        <taxon>Asterales</taxon>
        <taxon>Asteraceae</taxon>
        <taxon>Asteroideae</taxon>
        <taxon>Anthemideae</taxon>
        <taxon>Anthemidinae</taxon>
        <taxon>Tanacetum</taxon>
    </lineage>
</organism>
<name>A0A699USU0_TANCI</name>
<gene>
    <name evidence="2" type="ORF">Tci_896218</name>
</gene>
<comment type="caution">
    <text evidence="2">The sequence shown here is derived from an EMBL/GenBank/DDBJ whole genome shotgun (WGS) entry which is preliminary data.</text>
</comment>
<dbReference type="EMBL" id="BKCJ011350959">
    <property type="protein sequence ID" value="GFD24249.1"/>
    <property type="molecule type" value="Genomic_DNA"/>
</dbReference>
<evidence type="ECO:0008006" key="3">
    <source>
        <dbReference type="Google" id="ProtNLM"/>
    </source>
</evidence>
<accession>A0A699USU0</accession>
<reference evidence="2" key="1">
    <citation type="journal article" date="2019" name="Sci. Rep.">
        <title>Draft genome of Tanacetum cinerariifolium, the natural source of mosquito coil.</title>
        <authorList>
            <person name="Yamashiro T."/>
            <person name="Shiraishi A."/>
            <person name="Satake H."/>
            <person name="Nakayama K."/>
        </authorList>
    </citation>
    <scope>NUCLEOTIDE SEQUENCE</scope>
</reference>
<feature type="compositionally biased region" description="Gly residues" evidence="1">
    <location>
        <begin position="49"/>
        <end position="81"/>
    </location>
</feature>
<dbReference type="AlphaFoldDB" id="A0A699USU0"/>
<proteinExistence type="predicted"/>